<dbReference type="Pfam" id="PF12826">
    <property type="entry name" value="HHH_2"/>
    <property type="match status" value="1"/>
</dbReference>
<dbReference type="Pfam" id="PF03120">
    <property type="entry name" value="OB_DNA_ligase"/>
    <property type="match status" value="1"/>
</dbReference>
<keyword evidence="6 12" id="KW-0862">Zinc</keyword>
<proteinExistence type="inferred from homology"/>
<evidence type="ECO:0000256" key="9">
    <source>
        <dbReference type="ARBA" id="ARBA00023204"/>
    </source>
</evidence>
<feature type="binding site" evidence="12">
    <location>
        <position position="326"/>
    </location>
    <ligand>
        <name>NAD(+)</name>
        <dbReference type="ChEBI" id="CHEBI:57540"/>
    </ligand>
</feature>
<dbReference type="GO" id="GO:0005829">
    <property type="term" value="C:cytosol"/>
    <property type="evidence" value="ECO:0007669"/>
    <property type="project" value="TreeGrafter"/>
</dbReference>
<dbReference type="InterPro" id="IPR033136">
    <property type="entry name" value="DNA_ligase_CS"/>
</dbReference>
<feature type="binding site" evidence="12">
    <location>
        <position position="302"/>
    </location>
    <ligand>
        <name>NAD(+)</name>
        <dbReference type="ChEBI" id="CHEBI:57540"/>
    </ligand>
</feature>
<dbReference type="NCBIfam" id="TIGR00575">
    <property type="entry name" value="dnlj"/>
    <property type="match status" value="1"/>
</dbReference>
<dbReference type="InterPro" id="IPR003583">
    <property type="entry name" value="Hlx-hairpin-Hlx_DNA-bd_motif"/>
</dbReference>
<feature type="binding site" evidence="12">
    <location>
        <position position="462"/>
    </location>
    <ligand>
        <name>Zn(2+)</name>
        <dbReference type="ChEBI" id="CHEBI:29105"/>
    </ligand>
</feature>
<keyword evidence="7 12" id="KW-0460">Magnesium</keyword>
<dbReference type="GO" id="GO:0006260">
    <property type="term" value="P:DNA replication"/>
    <property type="evidence" value="ECO:0007669"/>
    <property type="project" value="UniProtKB-KW"/>
</dbReference>
<dbReference type="Pfam" id="PF01653">
    <property type="entry name" value="DNA_ligase_aden"/>
    <property type="match status" value="1"/>
</dbReference>
<dbReference type="InterPro" id="IPR013840">
    <property type="entry name" value="DNAligase_N"/>
</dbReference>
<dbReference type="AlphaFoldDB" id="A0AAN1BI96"/>
<evidence type="ECO:0000256" key="10">
    <source>
        <dbReference type="ARBA" id="ARBA00023211"/>
    </source>
</evidence>
<feature type="binding site" evidence="12">
    <location>
        <position position="186"/>
    </location>
    <ligand>
        <name>NAD(+)</name>
        <dbReference type="ChEBI" id="CHEBI:57540"/>
    </ligand>
</feature>
<comment type="catalytic activity">
    <reaction evidence="11 12 13">
        <text>NAD(+) + (deoxyribonucleotide)n-3'-hydroxyl + 5'-phospho-(deoxyribonucleotide)m = (deoxyribonucleotide)n+m + AMP + beta-nicotinamide D-nucleotide.</text>
        <dbReference type="EC" id="6.5.1.2"/>
    </reaction>
</comment>
<dbReference type="Pfam" id="PF00533">
    <property type="entry name" value="BRCT"/>
    <property type="match status" value="1"/>
</dbReference>
<dbReference type="PROSITE" id="PS01055">
    <property type="entry name" value="DNA_LIGASE_N1"/>
    <property type="match status" value="1"/>
</dbReference>
<feature type="binding site" evidence="12">
    <location>
        <position position="435"/>
    </location>
    <ligand>
        <name>Zn(2+)</name>
        <dbReference type="ChEBI" id="CHEBI:29105"/>
    </ligand>
</feature>
<reference evidence="16 17" key="1">
    <citation type="submission" date="2017-04" db="EMBL/GenBank/DDBJ databases">
        <title>Complete genome sequences of Rhizobium genomic linages associated to common bean (phaseolus vulgaris).</title>
        <authorList>
            <person name="Santamaria R.I."/>
            <person name="Bustos P."/>
            <person name="Perez-Carrascal O."/>
            <person name="Martinez-Flores I."/>
            <person name="Juarez S."/>
            <person name="Lozano L."/>
            <person name="Miranda F."/>
            <person name="Vinuesa P."/>
            <person name="Martinez-Romero E."/>
            <person name="Cevallos M.A."/>
            <person name="Romero D."/>
            <person name="Davila G."/>
            <person name="Gonzalez V."/>
        </authorList>
    </citation>
    <scope>NUCLEOTIDE SEQUENCE [LARGE SCALE GENOMIC DNA]</scope>
    <source>
        <strain evidence="16 17">NXC12</strain>
    </source>
</reference>
<feature type="binding site" evidence="12">
    <location>
        <position position="127"/>
    </location>
    <ligand>
        <name>NAD(+)</name>
        <dbReference type="ChEBI" id="CHEBI:57540"/>
    </ligand>
</feature>
<evidence type="ECO:0000313" key="16">
    <source>
        <dbReference type="EMBL" id="ARQ10921.1"/>
    </source>
</evidence>
<evidence type="ECO:0000256" key="12">
    <source>
        <dbReference type="HAMAP-Rule" id="MF_01588"/>
    </source>
</evidence>
<dbReference type="Gene3D" id="6.20.10.30">
    <property type="match status" value="1"/>
</dbReference>
<sequence>MSTEGSAVDTLTIEEAAAELERLAREIAHHDALYHGKDQPEISDADYDALKRRNDALEARFPELTREDSPSRRVGAAPSVTFSPVVHARPMLSLDNTFSQEDVQDFVASVYRFLGRMPDQSIAFTAEPKIDGLSMSIRYVNGRLTTAATRGDGTTGENVTANIRTIAEIPNQLPKGVPAVVEIRGEVYMAKSDFLALNRRMEAEGKQTYVNPRNTAAGSLRQLDAKVTASRKLKFFAYAWGEMSDMPADTQFAMVQTFKDWGFPVNPLMKRLNSIADILAHYDEIGLKRPDLDYDIDGVVYKVDSLELQQRLGFRSRSPRWATAHKFPAEQAFTEVEKIEIQVGRTGALTPVARLKPITVGGVVVTNATLHNEDYIKGIGNSGERIRPEEHDIREGDTVIVQRAGDVIPQILDVVMEKRAADARSYEFPRTCPVCGSHAVREVNEKTGKMDSVRRCTGGFICRAQATEHLKHFVSRNAFDIEGLGSKQVDFFFENEDPSLQIRTAPEIFTLEKRQQDSLTKLENIDGFGKVSVGKLYAAINERRSIALHRFIYALGIRHVGETTAKLLARSYGTYEAFATAMKEAAPLSGDAWNDLNAIEGIGEVVARAMVEFYKEPRNVEVIGRLLDEVTPAEAEQPVTAGSPVAGKTVVFTGSLEKFTRDEAKARAESLGAKVAGSVSKKTDIVVAGPGAGSKLDKARELGVQTMDEEEWLALISG</sequence>
<accession>A0AAN1BI96</accession>
<evidence type="ECO:0000256" key="7">
    <source>
        <dbReference type="ARBA" id="ARBA00022842"/>
    </source>
</evidence>
<name>A0AAN1BI96_RHIET</name>
<dbReference type="InterPro" id="IPR012340">
    <property type="entry name" value="NA-bd_OB-fold"/>
</dbReference>
<evidence type="ECO:0000256" key="8">
    <source>
        <dbReference type="ARBA" id="ARBA00023027"/>
    </source>
</evidence>
<keyword evidence="14" id="KW-0175">Coiled coil</keyword>
<keyword evidence="3 12" id="KW-0235">DNA replication</keyword>
<protein>
    <recommendedName>
        <fullName evidence="12 13">DNA ligase</fullName>
        <ecNumber evidence="12 13">6.5.1.2</ecNumber>
    </recommendedName>
    <alternativeName>
        <fullName evidence="12">Polydeoxyribonucleotide synthase [NAD(+)]</fullName>
    </alternativeName>
</protein>
<evidence type="ECO:0000256" key="2">
    <source>
        <dbReference type="ARBA" id="ARBA00022598"/>
    </source>
</evidence>
<dbReference type="GO" id="GO:0006281">
    <property type="term" value="P:DNA repair"/>
    <property type="evidence" value="ECO:0007669"/>
    <property type="project" value="UniProtKB-KW"/>
</dbReference>
<evidence type="ECO:0000259" key="15">
    <source>
        <dbReference type="PROSITE" id="PS50172"/>
    </source>
</evidence>
<dbReference type="GO" id="GO:0003911">
    <property type="term" value="F:DNA ligase (NAD+) activity"/>
    <property type="evidence" value="ECO:0007669"/>
    <property type="project" value="UniProtKB-UniRule"/>
</dbReference>
<evidence type="ECO:0000256" key="11">
    <source>
        <dbReference type="ARBA" id="ARBA00034005"/>
    </source>
</evidence>
<keyword evidence="8 12" id="KW-0520">NAD</keyword>
<dbReference type="EMBL" id="CP020906">
    <property type="protein sequence ID" value="ARQ10921.1"/>
    <property type="molecule type" value="Genomic_DNA"/>
</dbReference>
<evidence type="ECO:0000256" key="1">
    <source>
        <dbReference type="ARBA" id="ARBA00004067"/>
    </source>
</evidence>
<feature type="active site" description="N6-AMP-lysine intermediate" evidence="12">
    <location>
        <position position="129"/>
    </location>
</feature>
<dbReference type="SUPFAM" id="SSF50249">
    <property type="entry name" value="Nucleic acid-binding proteins"/>
    <property type="match status" value="1"/>
</dbReference>
<feature type="binding site" evidence="12">
    <location>
        <begin position="44"/>
        <end position="48"/>
    </location>
    <ligand>
        <name>NAD(+)</name>
        <dbReference type="ChEBI" id="CHEBI:57540"/>
    </ligand>
</feature>
<dbReference type="InterPro" id="IPR004149">
    <property type="entry name" value="Znf_DNAligase_C4"/>
</dbReference>
<dbReference type="SMART" id="SM00532">
    <property type="entry name" value="LIGANc"/>
    <property type="match status" value="1"/>
</dbReference>
<evidence type="ECO:0000256" key="6">
    <source>
        <dbReference type="ARBA" id="ARBA00022833"/>
    </source>
</evidence>
<dbReference type="PROSITE" id="PS01056">
    <property type="entry name" value="DNA_LIGASE_N2"/>
    <property type="match status" value="1"/>
</dbReference>
<keyword evidence="9 12" id="KW-0234">DNA repair</keyword>
<organism evidence="16 17">
    <name type="scientific">Rhizobium etli</name>
    <dbReference type="NCBI Taxonomy" id="29449"/>
    <lineage>
        <taxon>Bacteria</taxon>
        <taxon>Pseudomonadati</taxon>
        <taxon>Pseudomonadota</taxon>
        <taxon>Alphaproteobacteria</taxon>
        <taxon>Hyphomicrobiales</taxon>
        <taxon>Rhizobiaceae</taxon>
        <taxon>Rhizobium/Agrobacterium group</taxon>
        <taxon>Rhizobium</taxon>
    </lineage>
</organism>
<dbReference type="InterPro" id="IPR010994">
    <property type="entry name" value="RuvA_2-like"/>
</dbReference>
<dbReference type="Proteomes" id="UP000194159">
    <property type="component" value="Chromosome"/>
</dbReference>
<comment type="function">
    <text evidence="1 12">DNA ligase that catalyzes the formation of phosphodiester linkages between 5'-phosphoryl and 3'-hydroxyl groups in double-stranded DNA using NAD as a coenzyme and as the energy source for the reaction. It is essential for DNA replication and repair of damaged DNA.</text>
</comment>
<dbReference type="Gene3D" id="1.10.287.610">
    <property type="entry name" value="Helix hairpin bin"/>
    <property type="match status" value="1"/>
</dbReference>
<dbReference type="NCBIfam" id="NF005932">
    <property type="entry name" value="PRK07956.1"/>
    <property type="match status" value="1"/>
</dbReference>
<evidence type="ECO:0000313" key="17">
    <source>
        <dbReference type="Proteomes" id="UP000194159"/>
    </source>
</evidence>
<dbReference type="SMART" id="SM00278">
    <property type="entry name" value="HhH1"/>
    <property type="match status" value="3"/>
</dbReference>
<dbReference type="InterPro" id="IPR018239">
    <property type="entry name" value="DNA_ligase_AS"/>
</dbReference>
<comment type="caution">
    <text evidence="12">Lacks conserved residue(s) required for the propagation of feature annotation.</text>
</comment>
<evidence type="ECO:0000256" key="14">
    <source>
        <dbReference type="SAM" id="Coils"/>
    </source>
</evidence>
<feature type="coiled-coil region" evidence="14">
    <location>
        <begin position="13"/>
        <end position="67"/>
    </location>
</feature>
<dbReference type="InterPro" id="IPR001357">
    <property type="entry name" value="BRCT_dom"/>
</dbReference>
<dbReference type="SUPFAM" id="SSF47781">
    <property type="entry name" value="RuvA domain 2-like"/>
    <property type="match status" value="1"/>
</dbReference>
<keyword evidence="5 12" id="KW-0227">DNA damage</keyword>
<evidence type="ECO:0000256" key="5">
    <source>
        <dbReference type="ARBA" id="ARBA00022763"/>
    </source>
</evidence>
<dbReference type="HAMAP" id="MF_01588">
    <property type="entry name" value="DNA_ligase_A"/>
    <property type="match status" value="1"/>
</dbReference>
<gene>
    <name evidence="12 16" type="primary">ligA</name>
    <name evidence="16" type="ORF">NXC12_CH02922</name>
</gene>
<feature type="binding site" evidence="12">
    <location>
        <position position="150"/>
    </location>
    <ligand>
        <name>NAD(+)</name>
        <dbReference type="ChEBI" id="CHEBI:57540"/>
    </ligand>
</feature>
<evidence type="ECO:0000256" key="13">
    <source>
        <dbReference type="RuleBase" id="RU000618"/>
    </source>
</evidence>
<dbReference type="InterPro" id="IPR004150">
    <property type="entry name" value="NAD_DNA_ligase_OB"/>
</dbReference>
<dbReference type="Gene3D" id="1.10.150.20">
    <property type="entry name" value="5' to 3' exonuclease, C-terminal subdomain"/>
    <property type="match status" value="2"/>
</dbReference>
<keyword evidence="10 12" id="KW-0464">Manganese</keyword>
<dbReference type="FunFam" id="3.30.470.30:FF:000001">
    <property type="entry name" value="DNA ligase"/>
    <property type="match status" value="1"/>
</dbReference>
<feature type="binding site" evidence="12">
    <location>
        <position position="432"/>
    </location>
    <ligand>
        <name>Zn(2+)</name>
        <dbReference type="ChEBI" id="CHEBI:29105"/>
    </ligand>
</feature>
<dbReference type="Gene3D" id="2.40.50.140">
    <property type="entry name" value="Nucleic acid-binding proteins"/>
    <property type="match status" value="1"/>
</dbReference>
<dbReference type="RefSeq" id="WP_086082416.1">
    <property type="nucleotide sequence ID" value="NZ_CP020906.1"/>
</dbReference>
<dbReference type="GO" id="GO:0046872">
    <property type="term" value="F:metal ion binding"/>
    <property type="evidence" value="ECO:0007669"/>
    <property type="project" value="UniProtKB-KW"/>
</dbReference>
<keyword evidence="4 12" id="KW-0479">Metal-binding</keyword>
<keyword evidence="2 12" id="KW-0436">Ligase</keyword>
<feature type="domain" description="BRCT" evidence="15">
    <location>
        <begin position="640"/>
        <end position="713"/>
    </location>
</feature>
<dbReference type="Pfam" id="PF03119">
    <property type="entry name" value="DNA_ligase_ZBD"/>
    <property type="match status" value="1"/>
</dbReference>
<dbReference type="SUPFAM" id="SSF52113">
    <property type="entry name" value="BRCT domain"/>
    <property type="match status" value="1"/>
</dbReference>
<dbReference type="CDD" id="cd00114">
    <property type="entry name" value="LIGANc"/>
    <property type="match status" value="1"/>
</dbReference>
<dbReference type="GO" id="GO:0003677">
    <property type="term" value="F:DNA binding"/>
    <property type="evidence" value="ECO:0007669"/>
    <property type="project" value="InterPro"/>
</dbReference>
<feature type="binding site" evidence="12">
    <location>
        <begin position="93"/>
        <end position="94"/>
    </location>
    <ligand>
        <name>NAD(+)</name>
        <dbReference type="ChEBI" id="CHEBI:57540"/>
    </ligand>
</feature>
<dbReference type="EC" id="6.5.1.2" evidence="12 13"/>
<dbReference type="InterPro" id="IPR036420">
    <property type="entry name" value="BRCT_dom_sf"/>
</dbReference>
<dbReference type="InterPro" id="IPR013839">
    <property type="entry name" value="DNAligase_adenylation"/>
</dbReference>
<dbReference type="CDD" id="cd17748">
    <property type="entry name" value="BRCT_DNA_ligase_like"/>
    <property type="match status" value="1"/>
</dbReference>
<dbReference type="PANTHER" id="PTHR23389:SF9">
    <property type="entry name" value="DNA LIGASE"/>
    <property type="match status" value="1"/>
</dbReference>
<dbReference type="PANTHER" id="PTHR23389">
    <property type="entry name" value="CHROMOSOME TRANSMISSION FIDELITY FACTOR 18"/>
    <property type="match status" value="1"/>
</dbReference>
<dbReference type="SUPFAM" id="SSF56091">
    <property type="entry name" value="DNA ligase/mRNA capping enzyme, catalytic domain"/>
    <property type="match status" value="1"/>
</dbReference>
<dbReference type="InterPro" id="IPR041663">
    <property type="entry name" value="DisA/LigA_HHH"/>
</dbReference>
<dbReference type="Gene3D" id="3.30.470.30">
    <property type="entry name" value="DNA ligase/mRNA capping enzyme"/>
    <property type="match status" value="1"/>
</dbReference>
<dbReference type="PIRSF" id="PIRSF001604">
    <property type="entry name" value="LigA"/>
    <property type="match status" value="1"/>
</dbReference>
<comment type="cofactor">
    <cofactor evidence="12">
        <name>Mg(2+)</name>
        <dbReference type="ChEBI" id="CHEBI:18420"/>
    </cofactor>
    <cofactor evidence="12">
        <name>Mn(2+)</name>
        <dbReference type="ChEBI" id="CHEBI:29035"/>
    </cofactor>
</comment>
<dbReference type="PROSITE" id="PS50172">
    <property type="entry name" value="BRCT"/>
    <property type="match status" value="1"/>
</dbReference>
<dbReference type="InterPro" id="IPR001679">
    <property type="entry name" value="DNA_ligase"/>
</dbReference>
<dbReference type="SMART" id="SM00292">
    <property type="entry name" value="BRCT"/>
    <property type="match status" value="1"/>
</dbReference>
<evidence type="ECO:0000256" key="4">
    <source>
        <dbReference type="ARBA" id="ARBA00022723"/>
    </source>
</evidence>
<dbReference type="Gene3D" id="3.40.50.10190">
    <property type="entry name" value="BRCT domain"/>
    <property type="match status" value="1"/>
</dbReference>
<evidence type="ECO:0000256" key="3">
    <source>
        <dbReference type="ARBA" id="ARBA00022705"/>
    </source>
</evidence>
<comment type="similarity">
    <text evidence="12">Belongs to the NAD-dependent DNA ligase family. LigA subfamily.</text>
</comment>